<keyword evidence="2" id="KW-0472">Membrane</keyword>
<feature type="transmembrane region" description="Helical" evidence="2">
    <location>
        <begin position="412"/>
        <end position="432"/>
    </location>
</feature>
<gene>
    <name evidence="3" type="ORF">ANK1_4043</name>
    <name evidence="4" type="ORF">ANK2_4044</name>
</gene>
<feature type="transmembrane region" description="Helical" evidence="2">
    <location>
        <begin position="142"/>
        <end position="166"/>
    </location>
</feature>
<dbReference type="EMBL" id="CAADIA010000006">
    <property type="protein sequence ID" value="VFR31956.1"/>
    <property type="molecule type" value="Genomic_DNA"/>
</dbReference>
<evidence type="ECO:0000313" key="3">
    <source>
        <dbReference type="EMBL" id="VFR31956.1"/>
    </source>
</evidence>
<evidence type="ECO:0000313" key="4">
    <source>
        <dbReference type="EMBL" id="VFR60792.1"/>
    </source>
</evidence>
<feature type="transmembrane region" description="Helical" evidence="2">
    <location>
        <begin position="338"/>
        <end position="360"/>
    </location>
</feature>
<feature type="transmembrane region" description="Helical" evidence="2">
    <location>
        <begin position="381"/>
        <end position="400"/>
    </location>
</feature>
<name>A0A484SDS3_9ZZZZ</name>
<accession>A0A484SDS3</accession>
<proteinExistence type="predicted"/>
<keyword evidence="2" id="KW-0812">Transmembrane</keyword>
<evidence type="ECO:0000256" key="2">
    <source>
        <dbReference type="SAM" id="Phobius"/>
    </source>
</evidence>
<keyword evidence="2" id="KW-1133">Transmembrane helix</keyword>
<dbReference type="EMBL" id="CAADIF010000005">
    <property type="protein sequence ID" value="VFR60792.1"/>
    <property type="molecule type" value="Genomic_DNA"/>
</dbReference>
<protein>
    <submittedName>
        <fullName evidence="4">FIG138928: iron-regulated membrane protein</fullName>
    </submittedName>
</protein>
<feature type="transmembrane region" description="Helical" evidence="2">
    <location>
        <begin position="439"/>
        <end position="461"/>
    </location>
</feature>
<feature type="region of interest" description="Disordered" evidence="1">
    <location>
        <begin position="506"/>
        <end position="528"/>
    </location>
</feature>
<feature type="transmembrane region" description="Helical" evidence="2">
    <location>
        <begin position="481"/>
        <end position="498"/>
    </location>
</feature>
<organism evidence="4">
    <name type="scientific">plant metagenome</name>
    <dbReference type="NCBI Taxonomy" id="1297885"/>
    <lineage>
        <taxon>unclassified sequences</taxon>
        <taxon>metagenomes</taxon>
        <taxon>organismal metagenomes</taxon>
    </lineage>
</organism>
<dbReference type="PANTHER" id="PTHR34219">
    <property type="entry name" value="IRON-REGULATED INNER MEMBRANE PROTEIN-RELATED"/>
    <property type="match status" value="1"/>
</dbReference>
<dbReference type="InterPro" id="IPR005625">
    <property type="entry name" value="PepSY-ass_TM"/>
</dbReference>
<dbReference type="PANTHER" id="PTHR34219:SF4">
    <property type="entry name" value="PEPSY DOMAIN-CONTAINING PROTEIN"/>
    <property type="match status" value="1"/>
</dbReference>
<dbReference type="AlphaFoldDB" id="A0A484SDS3"/>
<feature type="transmembrane region" description="Helical" evidence="2">
    <location>
        <begin position="12"/>
        <end position="36"/>
    </location>
</feature>
<dbReference type="Pfam" id="PF03929">
    <property type="entry name" value="PepSY_TM"/>
    <property type="match status" value="1"/>
</dbReference>
<sequence length="528" mass="57363">MSGGFRQSQATLHTWAGLLVGWVLYAMFLTGTASYWREEITRWTTPEIAPATDDATVLAAQAVDFLQARAGDAQRWMIQLPGERRAGTVVSWQREGARPDPADRELLGPGGGPVAVRGTEGGDFFYRLHFDLHYIPVLWGRWIAGFCAMFMLVAIVSGVITHKKIFADFFTFRRGKGQRTWLDGHNALAVLALPFHLMITYTGLVALMTLYMPFGVTANYESRGAMFRDLFPSAPPTEASGEDAALVPIGPLMRRAERDWDGGAIEFIQITRPGDLNARVLVTRANASRIVDGGTSIEFDGSSGAVTWRKPSPNAATDTRGAMIGLHAARFAPTTMRWLFFLSSVAGTLMVASGLVLWTVKRRARLPDPQRPYFGFRLVETLNIAFIAGLPVAMAGFLWANRLLPIGMAARAAWEIHAFFLVWAACLVWSCLRRPRRAWVELLAAAALLCAGLPVFNLALTDRGLLDSLAAGDAALVGMELGLLACAVAFGLIAWAVSRHAPGRQPVRARARTATAPPADPAATGQAT</sequence>
<reference evidence="4" key="1">
    <citation type="submission" date="2019-03" db="EMBL/GenBank/DDBJ databases">
        <authorList>
            <person name="Danneels B."/>
        </authorList>
    </citation>
    <scope>NUCLEOTIDE SEQUENCE</scope>
</reference>
<evidence type="ECO:0000256" key="1">
    <source>
        <dbReference type="SAM" id="MobiDB-lite"/>
    </source>
</evidence>
<feature type="transmembrane region" description="Helical" evidence="2">
    <location>
        <begin position="187"/>
        <end position="212"/>
    </location>
</feature>